<protein>
    <recommendedName>
        <fullName evidence="4">SEA domain-containing protein</fullName>
    </recommendedName>
</protein>
<accession>A0A504YSE5</accession>
<dbReference type="Proteomes" id="UP000316759">
    <property type="component" value="Unassembled WGS sequence"/>
</dbReference>
<evidence type="ECO:0000256" key="1">
    <source>
        <dbReference type="SAM" id="SignalP"/>
    </source>
</evidence>
<proteinExistence type="predicted"/>
<sequence>MCRIFLLLLSSYLVHCDQIGTTIVVDCQAFLYYEQKRVKWTDTAGNFTENERQHLSNDLQSSIDKNIRHSIFRGALLQTRIIAIGEKLNGTIVQVYLYFDTEKLKQLNQNVLANQMTMQKYLRKQFSGHRNGLSLNSVRVLDIYLLEPLEVKAFYCKGTVLSQNESPEQIRNILNRNSPHYMHAVSGITLQFVTSLEQCALDSALKSASTDVVRLGTRKSHPIIQSKAVLEFAYDSLALIDPQFFGLHGAKHLSNMLKTVWKRDQWCHPCADTPWCIGKRRRERLL</sequence>
<gene>
    <name evidence="2" type="ORF">FGIG_08611</name>
</gene>
<evidence type="ECO:0000313" key="3">
    <source>
        <dbReference type="Proteomes" id="UP000316759"/>
    </source>
</evidence>
<feature type="signal peptide" evidence="1">
    <location>
        <begin position="1"/>
        <end position="16"/>
    </location>
</feature>
<dbReference type="EMBL" id="SUNJ01006007">
    <property type="protein sequence ID" value="TPP63141.1"/>
    <property type="molecule type" value="Genomic_DNA"/>
</dbReference>
<evidence type="ECO:0008006" key="4">
    <source>
        <dbReference type="Google" id="ProtNLM"/>
    </source>
</evidence>
<feature type="chain" id="PRO_5021392347" description="SEA domain-containing protein" evidence="1">
    <location>
        <begin position="17"/>
        <end position="286"/>
    </location>
</feature>
<name>A0A504YSE5_FASGI</name>
<comment type="caution">
    <text evidence="2">The sequence shown here is derived from an EMBL/GenBank/DDBJ whole genome shotgun (WGS) entry which is preliminary data.</text>
</comment>
<keyword evidence="3" id="KW-1185">Reference proteome</keyword>
<evidence type="ECO:0000313" key="2">
    <source>
        <dbReference type="EMBL" id="TPP63141.1"/>
    </source>
</evidence>
<keyword evidence="1" id="KW-0732">Signal</keyword>
<organism evidence="2 3">
    <name type="scientific">Fasciola gigantica</name>
    <name type="common">Giant liver fluke</name>
    <dbReference type="NCBI Taxonomy" id="46835"/>
    <lineage>
        <taxon>Eukaryota</taxon>
        <taxon>Metazoa</taxon>
        <taxon>Spiralia</taxon>
        <taxon>Lophotrochozoa</taxon>
        <taxon>Platyhelminthes</taxon>
        <taxon>Trematoda</taxon>
        <taxon>Digenea</taxon>
        <taxon>Plagiorchiida</taxon>
        <taxon>Echinostomata</taxon>
        <taxon>Echinostomatoidea</taxon>
        <taxon>Fasciolidae</taxon>
        <taxon>Fasciola</taxon>
    </lineage>
</organism>
<dbReference type="AlphaFoldDB" id="A0A504YSE5"/>
<reference evidence="2 3" key="1">
    <citation type="submission" date="2019-04" db="EMBL/GenBank/DDBJ databases">
        <title>Annotation for the trematode Fasciola gigantica.</title>
        <authorList>
            <person name="Choi Y.-J."/>
        </authorList>
    </citation>
    <scope>NUCLEOTIDE SEQUENCE [LARGE SCALE GENOMIC DNA]</scope>
    <source>
        <strain evidence="2">Uganda_cow_1</strain>
    </source>
</reference>